<dbReference type="Pfam" id="PF19364">
    <property type="entry name" value="DUF5940"/>
    <property type="match status" value="1"/>
</dbReference>
<dbReference type="GO" id="GO:0006633">
    <property type="term" value="P:fatty acid biosynthetic process"/>
    <property type="evidence" value="ECO:0007669"/>
    <property type="project" value="InterPro"/>
</dbReference>
<name>A0A8A0RII6_9FIRM</name>
<dbReference type="InterPro" id="IPR016039">
    <property type="entry name" value="Thiolase-like"/>
</dbReference>
<dbReference type="KEGG" id="kme:H0A61_00415"/>
<reference evidence="3" key="1">
    <citation type="submission" date="2020-07" db="EMBL/GenBank/DDBJ databases">
        <title>Koleobacter methoxysyntrophicus gen. nov., sp. nov., a novel anaerobic bacterium isolated from deep subsurface oil field and proposal of Koleobacterales ord. nov. in the phylum Firmicutes.</title>
        <authorList>
            <person name="Sakamoto S."/>
            <person name="Tamaki H."/>
        </authorList>
    </citation>
    <scope>NUCLEOTIDE SEQUENCE</scope>
    <source>
        <strain evidence="3">NRmbB1</strain>
    </source>
</reference>
<dbReference type="Pfam" id="PF08545">
    <property type="entry name" value="ACP_syn_III"/>
    <property type="match status" value="1"/>
</dbReference>
<dbReference type="PIRSF" id="PIRSF037559">
    <property type="entry name" value="Gly_sarc_betain_red_a"/>
    <property type="match status" value="1"/>
</dbReference>
<dbReference type="NCBIfam" id="NF040746">
    <property type="entry name" value="reduct_C_beta"/>
    <property type="match status" value="1"/>
</dbReference>
<evidence type="ECO:0000259" key="1">
    <source>
        <dbReference type="Pfam" id="PF08545"/>
    </source>
</evidence>
<feature type="domain" description="DUF5940" evidence="2">
    <location>
        <begin position="347"/>
        <end position="509"/>
    </location>
</feature>
<gene>
    <name evidence="3" type="primary">grdC</name>
    <name evidence="3" type="ORF">H0A61_00415</name>
</gene>
<proteinExistence type="predicted"/>
<dbReference type="EMBL" id="CP059066">
    <property type="protein sequence ID" value="QSQ08095.1"/>
    <property type="molecule type" value="Genomic_DNA"/>
</dbReference>
<protein>
    <submittedName>
        <fullName evidence="3">Glycine/sarcosine/betaine reductase complex component C subunit beta</fullName>
        <ecNumber evidence="3">1.21.4.2</ecNumber>
    </submittedName>
</protein>
<keyword evidence="4" id="KW-1185">Reference proteome</keyword>
<dbReference type="Gene3D" id="3.40.47.10">
    <property type="match status" value="1"/>
</dbReference>
<dbReference type="GO" id="GO:0030699">
    <property type="term" value="F:glycine reductase activity"/>
    <property type="evidence" value="ECO:0007669"/>
    <property type="project" value="UniProtKB-EC"/>
</dbReference>
<dbReference type="AlphaFoldDB" id="A0A8A0RII6"/>
<sequence>MSFPVIKGARYTLAHVPDILLYHGTTQSVDRKKNPNSDYLKKLPGHLRSFEDAVAYPPNQVYIGNLLPDDLNNIPKPWYENRVRDASRYGKFGEIIPEDEFYGLMKIADTFELVYLERGFTEELKARFKDNELLSEKEIARLSSGSDIDEIDRLVKEHIAEPLFLAGKLVGCVKRAHDIDENLSAHVILENLATKASSIITLKKLIKDLDIEAGEIDYIIETSEEACGDMNQRGGGNFAKAIGEIAGCINATGCDIRGFCAGPTHGLINAAALVETGIFKNVVVLGGGAVAKLGMNGKDHVAKGMPALEDVLGGFAVLVSQNDGKNPVIRTDLIGKHNVGSGSSPQAVMQAIVADPLEKAGLKIPDVDKFSVEMQTPEITEPAGAGNVPLANYKMIAALAVKRGELDRQEMPDFVEKHGMPGFAPTQGHVPSGVPFIGFAKDMILEGRIKRAMIIGKGSLFLGRMTNLFDGVSFIMEPNTGKVEDKAGISKEEIKTMIAEALRELAQKLQ</sequence>
<organism evidence="3 4">
    <name type="scientific">Koleobacter methoxysyntrophicus</name>
    <dbReference type="NCBI Taxonomy" id="2751313"/>
    <lineage>
        <taxon>Bacteria</taxon>
        <taxon>Bacillati</taxon>
        <taxon>Bacillota</taxon>
        <taxon>Clostridia</taxon>
        <taxon>Koleobacterales</taxon>
        <taxon>Koleobacteraceae</taxon>
        <taxon>Koleobacter</taxon>
    </lineage>
</organism>
<dbReference type="SUPFAM" id="SSF53901">
    <property type="entry name" value="Thiolase-like"/>
    <property type="match status" value="1"/>
</dbReference>
<dbReference type="EC" id="1.21.4.2" evidence="3"/>
<dbReference type="InterPro" id="IPR045984">
    <property type="entry name" value="DUF5940"/>
</dbReference>
<dbReference type="GO" id="GO:0004315">
    <property type="term" value="F:3-oxoacyl-[acyl-carrier-protein] synthase activity"/>
    <property type="evidence" value="ECO:0007669"/>
    <property type="project" value="InterPro"/>
</dbReference>
<dbReference type="InterPro" id="IPR017236">
    <property type="entry name" value="Gly/sarc/bet/_Rdtase_C_bsu"/>
</dbReference>
<keyword evidence="3" id="KW-0560">Oxidoreductase</keyword>
<accession>A0A8A0RII6</accession>
<evidence type="ECO:0000313" key="4">
    <source>
        <dbReference type="Proteomes" id="UP000662904"/>
    </source>
</evidence>
<feature type="domain" description="Beta-ketoacyl-[acyl-carrier-protein] synthase III N-terminal" evidence="1">
    <location>
        <begin position="255"/>
        <end position="333"/>
    </location>
</feature>
<dbReference type="Proteomes" id="UP000662904">
    <property type="component" value="Chromosome"/>
</dbReference>
<evidence type="ECO:0000259" key="2">
    <source>
        <dbReference type="Pfam" id="PF19364"/>
    </source>
</evidence>
<evidence type="ECO:0000313" key="3">
    <source>
        <dbReference type="EMBL" id="QSQ08095.1"/>
    </source>
</evidence>
<dbReference type="RefSeq" id="WP_206708330.1">
    <property type="nucleotide sequence ID" value="NZ_CP059066.1"/>
</dbReference>
<dbReference type="InterPro" id="IPR013751">
    <property type="entry name" value="ACP_syn_III_N"/>
</dbReference>